<evidence type="ECO:0000256" key="4">
    <source>
        <dbReference type="SAM" id="MobiDB-lite"/>
    </source>
</evidence>
<organism evidence="5 6">
    <name type="scientific">Neisseria lactamica ATCC 23970</name>
    <dbReference type="NCBI Taxonomy" id="546265"/>
    <lineage>
        <taxon>Bacteria</taxon>
        <taxon>Pseudomonadati</taxon>
        <taxon>Pseudomonadota</taxon>
        <taxon>Betaproteobacteria</taxon>
        <taxon>Neisseriales</taxon>
        <taxon>Neisseriaceae</taxon>
        <taxon>Neisseria</taxon>
    </lineage>
</organism>
<dbReference type="HAMAP" id="MF_00274">
    <property type="entry name" value="DNA_YbaB_EbfC"/>
    <property type="match status" value="1"/>
</dbReference>
<dbReference type="AlphaFoldDB" id="D0W9I1"/>
<reference evidence="5 6" key="1">
    <citation type="submission" date="2009-10" db="EMBL/GenBank/DDBJ databases">
        <authorList>
            <person name="Weinstock G."/>
            <person name="Sodergren E."/>
            <person name="Clifton S."/>
            <person name="Fulton L."/>
            <person name="Fulton B."/>
            <person name="Courtney L."/>
            <person name="Fronick C."/>
            <person name="Harrison M."/>
            <person name="Strong C."/>
            <person name="Farmer C."/>
            <person name="Delahaunty K."/>
            <person name="Markovic C."/>
            <person name="Hall O."/>
            <person name="Minx P."/>
            <person name="Tomlinson C."/>
            <person name="Mitreva M."/>
            <person name="Nelson J."/>
            <person name="Hou S."/>
            <person name="Wollam A."/>
            <person name="Pepin K.H."/>
            <person name="Johnson M."/>
            <person name="Bhonagiri V."/>
            <person name="Nash W.E."/>
            <person name="Warren W."/>
            <person name="Chinwalla A."/>
            <person name="Mardis E.R."/>
            <person name="Wilson R.K."/>
        </authorList>
    </citation>
    <scope>NUCLEOTIDE SEQUENCE [LARGE SCALE GENOMIC DNA]</scope>
    <source>
        <strain evidence="5 6">ATCC 23970</strain>
    </source>
</reference>
<comment type="subcellular location">
    <subcellularLocation>
        <location evidence="2">Cytoplasm</location>
        <location evidence="2">Nucleoid</location>
    </subcellularLocation>
</comment>
<dbReference type="InterPro" id="IPR004401">
    <property type="entry name" value="YbaB/EbfC"/>
</dbReference>
<dbReference type="Pfam" id="PF02575">
    <property type="entry name" value="YbaB_DNA_bd"/>
    <property type="match status" value="1"/>
</dbReference>
<evidence type="ECO:0000313" key="5">
    <source>
        <dbReference type="EMBL" id="EEZ75776.1"/>
    </source>
</evidence>
<proteinExistence type="inferred from homology"/>
<comment type="similarity">
    <text evidence="2">Belongs to the YbaB/EbfC family.</text>
</comment>
<feature type="coiled-coil region" evidence="3">
    <location>
        <begin position="7"/>
        <end position="34"/>
    </location>
</feature>
<keyword evidence="1 2" id="KW-0238">DNA-binding</keyword>
<keyword evidence="2" id="KW-0963">Cytoplasm</keyword>
<dbReference type="PANTHER" id="PTHR33449:SF1">
    <property type="entry name" value="NUCLEOID-ASSOCIATED PROTEIN YBAB"/>
    <property type="match status" value="1"/>
</dbReference>
<sequence length="129" mass="13777">MFGKAGLGGLMKQAQQMQENMKKAQAKLAETEIEGEAGNGLVKITMTCAHEVRKIDISPDLIQEAADDKEMLEDLILAALKSARGKAEETANKTMGAFTQGLPPRRGRLLPLTPTVIPTQAGMTEGNAV</sequence>
<dbReference type="InterPro" id="IPR036894">
    <property type="entry name" value="YbaB-like_sf"/>
</dbReference>
<evidence type="ECO:0000256" key="2">
    <source>
        <dbReference type="HAMAP-Rule" id="MF_00274"/>
    </source>
</evidence>
<dbReference type="PANTHER" id="PTHR33449">
    <property type="entry name" value="NUCLEOID-ASSOCIATED PROTEIN YBAB"/>
    <property type="match status" value="1"/>
</dbReference>
<comment type="subunit">
    <text evidence="2">Homodimer.</text>
</comment>
<accession>D0W9I1</accession>
<dbReference type="GO" id="GO:0003677">
    <property type="term" value="F:DNA binding"/>
    <property type="evidence" value="ECO:0007669"/>
    <property type="project" value="UniProtKB-UniRule"/>
</dbReference>
<dbReference type="NCBIfam" id="TIGR00103">
    <property type="entry name" value="DNA_YbaB_EbfC"/>
    <property type="match status" value="1"/>
</dbReference>
<keyword evidence="3" id="KW-0175">Coiled coil</keyword>
<dbReference type="EMBL" id="ACEQ02000012">
    <property type="protein sequence ID" value="EEZ75776.1"/>
    <property type="molecule type" value="Genomic_DNA"/>
</dbReference>
<evidence type="ECO:0000256" key="3">
    <source>
        <dbReference type="SAM" id="Coils"/>
    </source>
</evidence>
<protein>
    <recommendedName>
        <fullName evidence="2">Nucleoid-associated protein NEILACOT_04193</fullName>
    </recommendedName>
</protein>
<feature type="region of interest" description="Disordered" evidence="4">
    <location>
        <begin position="88"/>
        <end position="112"/>
    </location>
</feature>
<dbReference type="SUPFAM" id="SSF82607">
    <property type="entry name" value="YbaB-like"/>
    <property type="match status" value="1"/>
</dbReference>
<name>D0W9I1_NEILA</name>
<dbReference type="Gene3D" id="3.30.1310.10">
    <property type="entry name" value="Nucleoid-associated protein YbaB-like domain"/>
    <property type="match status" value="1"/>
</dbReference>
<feature type="compositionally biased region" description="Low complexity" evidence="4">
    <location>
        <begin position="101"/>
        <end position="112"/>
    </location>
</feature>
<comment type="function">
    <text evidence="2">Binds to DNA and alters its conformation. May be involved in regulation of gene expression, nucleoid organization and DNA protection.</text>
</comment>
<gene>
    <name evidence="5" type="ORF">NEILACOT_04193</name>
</gene>
<dbReference type="GO" id="GO:0005829">
    <property type="term" value="C:cytosol"/>
    <property type="evidence" value="ECO:0007669"/>
    <property type="project" value="TreeGrafter"/>
</dbReference>
<evidence type="ECO:0000313" key="6">
    <source>
        <dbReference type="Proteomes" id="UP000003843"/>
    </source>
</evidence>
<evidence type="ECO:0000256" key="1">
    <source>
        <dbReference type="ARBA" id="ARBA00023125"/>
    </source>
</evidence>
<dbReference type="Proteomes" id="UP000003843">
    <property type="component" value="Unassembled WGS sequence"/>
</dbReference>
<comment type="caution">
    <text evidence="5">The sequence shown here is derived from an EMBL/GenBank/DDBJ whole genome shotgun (WGS) entry which is preliminary data.</text>
</comment>
<dbReference type="GO" id="GO:0043590">
    <property type="term" value="C:bacterial nucleoid"/>
    <property type="evidence" value="ECO:0007669"/>
    <property type="project" value="UniProtKB-UniRule"/>
</dbReference>